<dbReference type="GO" id="GO:0016757">
    <property type="term" value="F:glycosyltransferase activity"/>
    <property type="evidence" value="ECO:0007669"/>
    <property type="project" value="UniProtKB-KW"/>
</dbReference>
<dbReference type="InterPro" id="IPR050834">
    <property type="entry name" value="Glycosyltransf_2"/>
</dbReference>
<feature type="transmembrane region" description="Helical" evidence="1">
    <location>
        <begin position="270"/>
        <end position="294"/>
    </location>
</feature>
<dbReference type="Proteomes" id="UP001229836">
    <property type="component" value="Chromosome"/>
</dbReference>
<gene>
    <name evidence="3" type="ORF">QLH32_12495</name>
</gene>
<dbReference type="Pfam" id="PF00535">
    <property type="entry name" value="Glycos_transf_2"/>
    <property type="match status" value="1"/>
</dbReference>
<dbReference type="PANTHER" id="PTHR43685">
    <property type="entry name" value="GLYCOSYLTRANSFERASE"/>
    <property type="match status" value="1"/>
</dbReference>
<dbReference type="Gene3D" id="3.90.550.10">
    <property type="entry name" value="Spore Coat Polysaccharide Biosynthesis Protein SpsA, Chain A"/>
    <property type="match status" value="1"/>
</dbReference>
<keyword evidence="1" id="KW-0812">Transmembrane</keyword>
<dbReference type="InterPro" id="IPR001173">
    <property type="entry name" value="Glyco_trans_2-like"/>
</dbReference>
<dbReference type="EC" id="2.4.-.-" evidence="3"/>
<sequence length="346" mass="41244">MTCVSVILPNYNHEKYLEERIESILAQTFQDFELIIMDDCSTDQSIKVLEKYKYHPKVSQFIINKTNTGSTFSQWNYGVSLAKGKYIWIAESDDIAKENLLESLVLVLDKNPDVVLAYCQSLQIDEHRVINGSWYEWTKVFGEKNIFSEAFIMNGEEFIETYMLYRNVIPNASAVIFRKKTYNEVGGGLPLLRYTGDWYLWVKLLSKGNIFFSNKELNFFRRHQTSVIYKSVLNNSKPELVLKSNLMLNKFLLDFFTCFNNEKLRYKYYVLYRFSQANFLILSIMFMRFSLLIREKKNAELNNISIMYYVFILLGYYFYNLIRFIFKMKLLEKVYFYLGYFKVFSK</sequence>
<keyword evidence="3" id="KW-0328">Glycosyltransferase</keyword>
<keyword evidence="3" id="KW-0808">Transferase</keyword>
<evidence type="ECO:0000313" key="3">
    <source>
        <dbReference type="EMBL" id="WHP04862.1"/>
    </source>
</evidence>
<reference evidence="3 4" key="1">
    <citation type="submission" date="2023-05" db="EMBL/GenBank/DDBJ databases">
        <title>The complete genome of Acinetobacter sp. nov KCTC 92772.</title>
        <authorList>
            <person name="Zhou G."/>
        </authorList>
    </citation>
    <scope>NUCLEOTIDE SEQUENCE [LARGE SCALE GENOMIC DNA]</scope>
    <source>
        <strain evidence="3 4">KCTC 92772</strain>
    </source>
</reference>
<dbReference type="RefSeq" id="WP_283266482.1">
    <property type="nucleotide sequence ID" value="NZ_CP125669.1"/>
</dbReference>
<proteinExistence type="predicted"/>
<dbReference type="EMBL" id="CP125669">
    <property type="protein sequence ID" value="WHP04862.1"/>
    <property type="molecule type" value="Genomic_DNA"/>
</dbReference>
<evidence type="ECO:0000313" key="4">
    <source>
        <dbReference type="Proteomes" id="UP001229836"/>
    </source>
</evidence>
<protein>
    <submittedName>
        <fullName evidence="3">Glycosyltransferase family 2 protein</fullName>
        <ecNumber evidence="3">2.4.-.-</ecNumber>
    </submittedName>
</protein>
<accession>A0ABY8RZX2</accession>
<evidence type="ECO:0000259" key="2">
    <source>
        <dbReference type="Pfam" id="PF00535"/>
    </source>
</evidence>
<feature type="domain" description="Glycosyltransferase 2-like" evidence="2">
    <location>
        <begin position="5"/>
        <end position="147"/>
    </location>
</feature>
<evidence type="ECO:0000256" key="1">
    <source>
        <dbReference type="SAM" id="Phobius"/>
    </source>
</evidence>
<name>A0ABY8RZX2_9GAMM</name>
<organism evidence="3 4">
    <name type="scientific">Acinetobacter corruptisaponis</name>
    <dbReference type="NCBI Taxonomy" id="3045147"/>
    <lineage>
        <taxon>Bacteria</taxon>
        <taxon>Pseudomonadati</taxon>
        <taxon>Pseudomonadota</taxon>
        <taxon>Gammaproteobacteria</taxon>
        <taxon>Moraxellales</taxon>
        <taxon>Moraxellaceae</taxon>
        <taxon>Acinetobacter</taxon>
    </lineage>
</organism>
<keyword evidence="1" id="KW-1133">Transmembrane helix</keyword>
<dbReference type="PANTHER" id="PTHR43685:SF11">
    <property type="entry name" value="GLYCOSYLTRANSFERASE TAGX-RELATED"/>
    <property type="match status" value="1"/>
</dbReference>
<feature type="transmembrane region" description="Helical" evidence="1">
    <location>
        <begin position="306"/>
        <end position="326"/>
    </location>
</feature>
<keyword evidence="1" id="KW-0472">Membrane</keyword>
<dbReference type="InterPro" id="IPR029044">
    <property type="entry name" value="Nucleotide-diphossugar_trans"/>
</dbReference>
<dbReference type="SUPFAM" id="SSF53448">
    <property type="entry name" value="Nucleotide-diphospho-sugar transferases"/>
    <property type="match status" value="1"/>
</dbReference>
<keyword evidence="4" id="KW-1185">Reference proteome</keyword>